<dbReference type="InterPro" id="IPR047654">
    <property type="entry name" value="IS1634_transpos"/>
</dbReference>
<gene>
    <name evidence="1" type="ORF">SAMN06275492_1361</name>
</gene>
<reference evidence="2" key="1">
    <citation type="submission" date="2017-04" db="EMBL/GenBank/DDBJ databases">
        <authorList>
            <person name="Varghese N."/>
            <person name="Submissions S."/>
        </authorList>
    </citation>
    <scope>NUCLEOTIDE SEQUENCE [LARGE SCALE GENOMIC DNA]</scope>
    <source>
        <strain evidence="2">USBA 82</strain>
    </source>
</reference>
<feature type="non-terminal residue" evidence="1">
    <location>
        <position position="1"/>
    </location>
</feature>
<dbReference type="NCBIfam" id="NF033559">
    <property type="entry name" value="transpos_IS1634"/>
    <property type="match status" value="1"/>
</dbReference>
<dbReference type="RefSeq" id="WP_143340920.1">
    <property type="nucleotide sequence ID" value="NZ_FXBB01000036.1"/>
</dbReference>
<dbReference type="EMBL" id="FXBB01000036">
    <property type="protein sequence ID" value="SMG44615.1"/>
    <property type="molecule type" value="Genomic_DNA"/>
</dbReference>
<dbReference type="OrthoDB" id="1551152at2"/>
<dbReference type="Proteomes" id="UP000193355">
    <property type="component" value="Unassembled WGS sequence"/>
</dbReference>
<keyword evidence="2" id="KW-1185">Reference proteome</keyword>
<proteinExistence type="predicted"/>
<dbReference type="PANTHER" id="PTHR34614">
    <property type="match status" value="1"/>
</dbReference>
<dbReference type="PANTHER" id="PTHR34614:SF2">
    <property type="entry name" value="TRANSPOSASE IS4-LIKE DOMAIN-CONTAINING PROTEIN"/>
    <property type="match status" value="1"/>
</dbReference>
<organism evidence="1 2">
    <name type="scientific">Dethiosulfovibrio salsuginis</name>
    <dbReference type="NCBI Taxonomy" id="561720"/>
    <lineage>
        <taxon>Bacteria</taxon>
        <taxon>Thermotogati</taxon>
        <taxon>Synergistota</taxon>
        <taxon>Synergistia</taxon>
        <taxon>Synergistales</taxon>
        <taxon>Dethiosulfovibrionaceae</taxon>
        <taxon>Dethiosulfovibrio</taxon>
    </lineage>
</organism>
<evidence type="ECO:0000313" key="1">
    <source>
        <dbReference type="EMBL" id="SMG44615.1"/>
    </source>
</evidence>
<dbReference type="STRING" id="561720.SAMN06275492_1361"/>
<accession>A0A1X7KTN7</accession>
<dbReference type="AlphaFoldDB" id="A0A1X7KTN7"/>
<sequence>PAVDEEVDTFYHPQLTLELKADAVERLRNKLGRFILATSAVGEGSPSAEEILSTYKDQSSVEKGFRFLKDPSFHASEIYLKRQERIEGLMLLMVFALVVYNLAEMELREKLSKAGESIPDPNGKPMKSPTLKRLFGIFSRISVLVLQDEATKAMQVMNLKDTHKRVLCLFGRDFERYYENSPALPESSLIQI</sequence>
<evidence type="ECO:0000313" key="2">
    <source>
        <dbReference type="Proteomes" id="UP000193355"/>
    </source>
</evidence>
<evidence type="ECO:0008006" key="3">
    <source>
        <dbReference type="Google" id="ProtNLM"/>
    </source>
</evidence>
<protein>
    <recommendedName>
        <fullName evidence="3">Transposase DDE domain-containing protein</fullName>
    </recommendedName>
</protein>
<name>A0A1X7KTN7_9BACT</name>